<proteinExistence type="predicted"/>
<dbReference type="InterPro" id="IPR012347">
    <property type="entry name" value="Ferritin-like"/>
</dbReference>
<dbReference type="InterPro" id="IPR009078">
    <property type="entry name" value="Ferritin-like_SF"/>
</dbReference>
<accession>A0A928V1E4</accession>
<gene>
    <name evidence="1" type="ORF">C4F51_04915</name>
</gene>
<name>A0A928V1E4_9GAMM</name>
<dbReference type="RefSeq" id="WP_193907691.1">
    <property type="nucleotide sequence ID" value="NZ_PRDL01000001.1"/>
</dbReference>
<dbReference type="Proteomes" id="UP000652567">
    <property type="component" value="Unassembled WGS sequence"/>
</dbReference>
<dbReference type="SUPFAM" id="SSF47240">
    <property type="entry name" value="Ferritin-like"/>
    <property type="match status" value="1"/>
</dbReference>
<sequence length="171" mass="19295">MSSIAATERLIYWLQAAYAMEEESLQLLIHIHERVKNYHDLKAKLAQHIEETDGQKKLIAGCLDRLQSGPSTLENFSAKLSALSHRFAEDGADDEIIRDLADSYTFEQQEIVRYIIIIEAAKTIGDHDTLGIAELILKQEVAMANWLLDHTPQITFAFLSRSTANPDTANR</sequence>
<dbReference type="AlphaFoldDB" id="A0A928V1E4"/>
<comment type="caution">
    <text evidence="1">The sequence shown here is derived from an EMBL/GenBank/DDBJ whole genome shotgun (WGS) entry which is preliminary data.</text>
</comment>
<organism evidence="1 2">
    <name type="scientific">Cellvibrio polysaccharolyticus</name>
    <dbReference type="NCBI Taxonomy" id="2082724"/>
    <lineage>
        <taxon>Bacteria</taxon>
        <taxon>Pseudomonadati</taxon>
        <taxon>Pseudomonadota</taxon>
        <taxon>Gammaproteobacteria</taxon>
        <taxon>Cellvibrionales</taxon>
        <taxon>Cellvibrionaceae</taxon>
        <taxon>Cellvibrio</taxon>
    </lineage>
</organism>
<dbReference type="EMBL" id="PRDL01000001">
    <property type="protein sequence ID" value="MBE8716527.1"/>
    <property type="molecule type" value="Genomic_DNA"/>
</dbReference>
<dbReference type="Pfam" id="PF05974">
    <property type="entry name" value="DUF892"/>
    <property type="match status" value="1"/>
</dbReference>
<protein>
    <submittedName>
        <fullName evidence="1">Ferritin-like domain-containing protein</fullName>
    </submittedName>
</protein>
<keyword evidence="2" id="KW-1185">Reference proteome</keyword>
<reference evidence="1" key="1">
    <citation type="submission" date="2018-07" db="EMBL/GenBank/DDBJ databases">
        <title>Genome assembly of strain Ka43.</title>
        <authorList>
            <person name="Kukolya J."/>
            <person name="Nagy I."/>
            <person name="Horvath B."/>
            <person name="Toth A."/>
        </authorList>
    </citation>
    <scope>NUCLEOTIDE SEQUENCE</scope>
    <source>
        <strain evidence="1">KB43</strain>
    </source>
</reference>
<dbReference type="InterPro" id="IPR010287">
    <property type="entry name" value="DUF892_YciF-like"/>
</dbReference>
<evidence type="ECO:0000313" key="1">
    <source>
        <dbReference type="EMBL" id="MBE8716527.1"/>
    </source>
</evidence>
<evidence type="ECO:0000313" key="2">
    <source>
        <dbReference type="Proteomes" id="UP000652567"/>
    </source>
</evidence>
<dbReference type="Gene3D" id="1.20.1260.10">
    <property type="match status" value="1"/>
</dbReference>